<comment type="caution">
    <text evidence="1">The sequence shown here is derived from an EMBL/GenBank/DDBJ whole genome shotgun (WGS) entry which is preliminary data.</text>
</comment>
<name>A0ACB9G087_9ASTR</name>
<proteinExistence type="predicted"/>
<gene>
    <name evidence="1" type="ORF">L1987_46417</name>
</gene>
<evidence type="ECO:0000313" key="2">
    <source>
        <dbReference type="Proteomes" id="UP001056120"/>
    </source>
</evidence>
<accession>A0ACB9G087</accession>
<reference evidence="2" key="1">
    <citation type="journal article" date="2022" name="Mol. Ecol. Resour.">
        <title>The genomes of chicory, endive, great burdock and yacon provide insights into Asteraceae palaeo-polyploidization history and plant inulin production.</title>
        <authorList>
            <person name="Fan W."/>
            <person name="Wang S."/>
            <person name="Wang H."/>
            <person name="Wang A."/>
            <person name="Jiang F."/>
            <person name="Liu H."/>
            <person name="Zhao H."/>
            <person name="Xu D."/>
            <person name="Zhang Y."/>
        </authorList>
    </citation>
    <scope>NUCLEOTIDE SEQUENCE [LARGE SCALE GENOMIC DNA]</scope>
    <source>
        <strain evidence="2">cv. Yunnan</strain>
    </source>
</reference>
<sequence>MSGHFTVILLHEYHIFVSQISDLGCYGSGEEGSDERKGGSIDQAILRKKKKLKKVQMDNILEKMKKTLNRTRKHGLASTSRIERKEREDRLTTDVDVVETTKKDMNKRKEREDQSMSEVDVGKTNKKVYMNKGKGKQHDVWAHEDFDSTVGETRQVIIFSTNIHSVLKDVGRESLIGIYLIFIPILHSKHYYLMCFDLKKAQIDVIDNLGSNVDFNVKYAYQTQVMKHQLNDLRLKYLTKILLSEINLHKDAVEAETGDYDGTFEIDLLCDGELGLSPVATVDRCGVTEVYDERNPERSQTRVDFPV</sequence>
<keyword evidence="2" id="KW-1185">Reference proteome</keyword>
<reference evidence="1 2" key="2">
    <citation type="journal article" date="2022" name="Mol. Ecol. Resour.">
        <title>The genomes of chicory, endive, great burdock and yacon provide insights into Asteraceae paleo-polyploidization history and plant inulin production.</title>
        <authorList>
            <person name="Fan W."/>
            <person name="Wang S."/>
            <person name="Wang H."/>
            <person name="Wang A."/>
            <person name="Jiang F."/>
            <person name="Liu H."/>
            <person name="Zhao H."/>
            <person name="Xu D."/>
            <person name="Zhang Y."/>
        </authorList>
    </citation>
    <scope>NUCLEOTIDE SEQUENCE [LARGE SCALE GENOMIC DNA]</scope>
    <source>
        <strain evidence="2">cv. Yunnan</strain>
        <tissue evidence="1">Leaves</tissue>
    </source>
</reference>
<evidence type="ECO:0000313" key="1">
    <source>
        <dbReference type="EMBL" id="KAI3776631.1"/>
    </source>
</evidence>
<protein>
    <submittedName>
        <fullName evidence="1">Uncharacterized protein</fullName>
    </submittedName>
</protein>
<dbReference type="EMBL" id="CM042032">
    <property type="protein sequence ID" value="KAI3776631.1"/>
    <property type="molecule type" value="Genomic_DNA"/>
</dbReference>
<organism evidence="1 2">
    <name type="scientific">Smallanthus sonchifolius</name>
    <dbReference type="NCBI Taxonomy" id="185202"/>
    <lineage>
        <taxon>Eukaryota</taxon>
        <taxon>Viridiplantae</taxon>
        <taxon>Streptophyta</taxon>
        <taxon>Embryophyta</taxon>
        <taxon>Tracheophyta</taxon>
        <taxon>Spermatophyta</taxon>
        <taxon>Magnoliopsida</taxon>
        <taxon>eudicotyledons</taxon>
        <taxon>Gunneridae</taxon>
        <taxon>Pentapetalae</taxon>
        <taxon>asterids</taxon>
        <taxon>campanulids</taxon>
        <taxon>Asterales</taxon>
        <taxon>Asteraceae</taxon>
        <taxon>Asteroideae</taxon>
        <taxon>Heliantheae alliance</taxon>
        <taxon>Millerieae</taxon>
        <taxon>Smallanthus</taxon>
    </lineage>
</organism>
<dbReference type="Proteomes" id="UP001056120">
    <property type="component" value="Linkage Group LG15"/>
</dbReference>